<comment type="similarity">
    <text evidence="2">Belongs to the TspO/BZRP family.</text>
</comment>
<feature type="transmembrane region" description="Helical" evidence="6">
    <location>
        <begin position="137"/>
        <end position="158"/>
    </location>
</feature>
<dbReference type="FunFam" id="1.20.1260.100:FF:000001">
    <property type="entry name" value="translocator protein 2"/>
    <property type="match status" value="1"/>
</dbReference>
<dbReference type="Gene3D" id="1.20.1260.100">
    <property type="entry name" value="TspO/MBR protein"/>
    <property type="match status" value="1"/>
</dbReference>
<name>A0A833W568_9HYME</name>
<feature type="transmembrane region" description="Helical" evidence="6">
    <location>
        <begin position="52"/>
        <end position="70"/>
    </location>
</feature>
<dbReference type="OrthoDB" id="8841220at2759"/>
<protein>
    <recommendedName>
        <fullName evidence="9">Translocator protein</fullName>
    </recommendedName>
</protein>
<evidence type="ECO:0000256" key="1">
    <source>
        <dbReference type="ARBA" id="ARBA00004141"/>
    </source>
</evidence>
<evidence type="ECO:0000313" key="8">
    <source>
        <dbReference type="Proteomes" id="UP000655588"/>
    </source>
</evidence>
<dbReference type="GO" id="GO:0033013">
    <property type="term" value="P:tetrapyrrole metabolic process"/>
    <property type="evidence" value="ECO:0007669"/>
    <property type="project" value="UniProtKB-ARBA"/>
</dbReference>
<feature type="transmembrane region" description="Helical" evidence="6">
    <location>
        <begin position="82"/>
        <end position="99"/>
    </location>
</feature>
<evidence type="ECO:0000256" key="4">
    <source>
        <dbReference type="ARBA" id="ARBA00022989"/>
    </source>
</evidence>
<gene>
    <name evidence="7" type="ORF">E2986_01697</name>
</gene>
<evidence type="ECO:0008006" key="9">
    <source>
        <dbReference type="Google" id="ProtNLM"/>
    </source>
</evidence>
<dbReference type="Proteomes" id="UP000655588">
    <property type="component" value="Unassembled WGS sequence"/>
</dbReference>
<evidence type="ECO:0000256" key="2">
    <source>
        <dbReference type="ARBA" id="ARBA00007524"/>
    </source>
</evidence>
<sequence length="175" mass="19880">MPVKCLSKISWPVVGAVIHPNIGGWAGSYFTRKNIKPWYESLNRPSWTPPNWAFAPVWTTLYCTIGYSSYLVWKDGGGFREAIVPLSIYGTNLILNWSWTPLFFGLHEIKWALYEIVLLWGSTVAMGVSFYHVNPLAGYLIIPYLAWTTLATALNYTIYKNNKPSIEPAADEKKK</sequence>
<dbReference type="GO" id="GO:0005741">
    <property type="term" value="C:mitochondrial outer membrane"/>
    <property type="evidence" value="ECO:0007669"/>
    <property type="project" value="TreeGrafter"/>
</dbReference>
<keyword evidence="5 6" id="KW-0472">Membrane</keyword>
<dbReference type="PANTHER" id="PTHR10057">
    <property type="entry name" value="PERIPHERAL-TYPE BENZODIAZEPINE RECEPTOR"/>
    <property type="match status" value="1"/>
</dbReference>
<keyword evidence="4 6" id="KW-1133">Transmembrane helix</keyword>
<dbReference type="AlphaFoldDB" id="A0A833W568"/>
<evidence type="ECO:0000256" key="5">
    <source>
        <dbReference type="ARBA" id="ARBA00023136"/>
    </source>
</evidence>
<comment type="caution">
    <text evidence="7">The sequence shown here is derived from an EMBL/GenBank/DDBJ whole genome shotgun (WGS) entry which is preliminary data.</text>
</comment>
<dbReference type="CDD" id="cd15904">
    <property type="entry name" value="TSPO_MBR"/>
    <property type="match status" value="1"/>
</dbReference>
<proteinExistence type="inferred from homology"/>
<organism evidence="7 8">
    <name type="scientific">Frieseomelitta varia</name>
    <dbReference type="NCBI Taxonomy" id="561572"/>
    <lineage>
        <taxon>Eukaryota</taxon>
        <taxon>Metazoa</taxon>
        <taxon>Ecdysozoa</taxon>
        <taxon>Arthropoda</taxon>
        <taxon>Hexapoda</taxon>
        <taxon>Insecta</taxon>
        <taxon>Pterygota</taxon>
        <taxon>Neoptera</taxon>
        <taxon>Endopterygota</taxon>
        <taxon>Hymenoptera</taxon>
        <taxon>Apocrita</taxon>
        <taxon>Aculeata</taxon>
        <taxon>Apoidea</taxon>
        <taxon>Anthophila</taxon>
        <taxon>Apidae</taxon>
        <taxon>Frieseomelitta</taxon>
    </lineage>
</organism>
<reference evidence="7" key="1">
    <citation type="submission" date="2019-11" db="EMBL/GenBank/DDBJ databases">
        <title>The nuclear and mitochondrial genomes of Frieseomelitta varia - a highly eusocial stingless bee (Meliponini) with a permanently sterile worker caste.</title>
        <authorList>
            <person name="Freitas F.C.P."/>
            <person name="Lourenco A.P."/>
            <person name="Nunes F.M.F."/>
            <person name="Paschoal A.R."/>
            <person name="Abreu F.C.P."/>
            <person name="Barbin F.O."/>
            <person name="Bataglia L."/>
            <person name="Cardoso-Junior C.A.M."/>
            <person name="Cervoni M.S."/>
            <person name="Silva S.R."/>
            <person name="Dalarmi F."/>
            <person name="Del Lama M.A."/>
            <person name="Depintor T.S."/>
            <person name="Ferreira K.M."/>
            <person name="Goria P.S."/>
            <person name="Jaskot M.C."/>
            <person name="Lago D.C."/>
            <person name="Luna-Lucena D."/>
            <person name="Moda L.M."/>
            <person name="Nascimento L."/>
            <person name="Pedrino M."/>
            <person name="Rabico F.O."/>
            <person name="Sanches F.C."/>
            <person name="Santos D.E."/>
            <person name="Santos C.G."/>
            <person name="Vieira J."/>
            <person name="Lopes T.F."/>
            <person name="Barchuk A.R."/>
            <person name="Hartfelder K."/>
            <person name="Simoes Z.L.P."/>
            <person name="Bitondi M.M.G."/>
            <person name="Pinheiro D.G."/>
        </authorList>
    </citation>
    <scope>NUCLEOTIDE SEQUENCE</scope>
    <source>
        <strain evidence="7">USP_RPSP 00005682</strain>
        <tissue evidence="7">Whole individual</tissue>
    </source>
</reference>
<keyword evidence="8" id="KW-1185">Reference proteome</keyword>
<dbReference type="Pfam" id="PF03073">
    <property type="entry name" value="TspO_MBR"/>
    <property type="match status" value="1"/>
</dbReference>
<dbReference type="EMBL" id="WNWW01000485">
    <property type="protein sequence ID" value="KAF3424227.1"/>
    <property type="molecule type" value="Genomic_DNA"/>
</dbReference>
<evidence type="ECO:0000313" key="7">
    <source>
        <dbReference type="EMBL" id="KAF3424227.1"/>
    </source>
</evidence>
<keyword evidence="3 6" id="KW-0812">Transmembrane</keyword>
<dbReference type="InterPro" id="IPR004307">
    <property type="entry name" value="TspO_MBR"/>
</dbReference>
<accession>A0A833W568</accession>
<comment type="subcellular location">
    <subcellularLocation>
        <location evidence="1">Membrane</location>
        <topology evidence="1">Multi-pass membrane protein</topology>
    </subcellularLocation>
</comment>
<feature type="transmembrane region" description="Helical" evidence="6">
    <location>
        <begin position="111"/>
        <end position="131"/>
    </location>
</feature>
<dbReference type="InterPro" id="IPR038330">
    <property type="entry name" value="TspO/MBR-related_sf"/>
</dbReference>
<evidence type="ECO:0000256" key="6">
    <source>
        <dbReference type="SAM" id="Phobius"/>
    </source>
</evidence>
<evidence type="ECO:0000256" key="3">
    <source>
        <dbReference type="ARBA" id="ARBA00022692"/>
    </source>
</evidence>
<dbReference type="PANTHER" id="PTHR10057:SF0">
    <property type="entry name" value="TRANSLOCATOR PROTEIN"/>
    <property type="match status" value="1"/>
</dbReference>